<dbReference type="Proteomes" id="UP000652761">
    <property type="component" value="Unassembled WGS sequence"/>
</dbReference>
<dbReference type="EMBL" id="NMUH01005139">
    <property type="protein sequence ID" value="MQM11897.1"/>
    <property type="molecule type" value="Genomic_DNA"/>
</dbReference>
<feature type="compositionally biased region" description="Basic and acidic residues" evidence="1">
    <location>
        <begin position="1"/>
        <end position="10"/>
    </location>
</feature>
<evidence type="ECO:0000256" key="1">
    <source>
        <dbReference type="SAM" id="MobiDB-lite"/>
    </source>
</evidence>
<proteinExistence type="predicted"/>
<protein>
    <submittedName>
        <fullName evidence="2">Uncharacterized protein</fullName>
    </submittedName>
</protein>
<evidence type="ECO:0000313" key="3">
    <source>
        <dbReference type="Proteomes" id="UP000652761"/>
    </source>
</evidence>
<sequence>MKKREDHREPVGPTTARPPCAGRWCAGGVPVVHTTGLNWWWAPPGGAHRWCAPPGGLPGGVHHRGSPLGCALFFP</sequence>
<gene>
    <name evidence="2" type="ORF">Taro_044809</name>
</gene>
<organism evidence="2 3">
    <name type="scientific">Colocasia esculenta</name>
    <name type="common">Wild taro</name>
    <name type="synonym">Arum esculentum</name>
    <dbReference type="NCBI Taxonomy" id="4460"/>
    <lineage>
        <taxon>Eukaryota</taxon>
        <taxon>Viridiplantae</taxon>
        <taxon>Streptophyta</taxon>
        <taxon>Embryophyta</taxon>
        <taxon>Tracheophyta</taxon>
        <taxon>Spermatophyta</taxon>
        <taxon>Magnoliopsida</taxon>
        <taxon>Liliopsida</taxon>
        <taxon>Araceae</taxon>
        <taxon>Aroideae</taxon>
        <taxon>Colocasieae</taxon>
        <taxon>Colocasia</taxon>
    </lineage>
</organism>
<evidence type="ECO:0000313" key="2">
    <source>
        <dbReference type="EMBL" id="MQM11897.1"/>
    </source>
</evidence>
<accession>A0A843WUY5</accession>
<feature type="region of interest" description="Disordered" evidence="1">
    <location>
        <begin position="1"/>
        <end position="20"/>
    </location>
</feature>
<name>A0A843WUY5_COLES</name>
<reference evidence="2" key="1">
    <citation type="submission" date="2017-07" db="EMBL/GenBank/DDBJ databases">
        <title>Taro Niue Genome Assembly and Annotation.</title>
        <authorList>
            <person name="Atibalentja N."/>
            <person name="Keating K."/>
            <person name="Fields C.J."/>
        </authorList>
    </citation>
    <scope>NUCLEOTIDE SEQUENCE</scope>
    <source>
        <strain evidence="2">Niue_2</strain>
        <tissue evidence="2">Leaf</tissue>
    </source>
</reference>
<keyword evidence="3" id="KW-1185">Reference proteome</keyword>
<dbReference type="AlphaFoldDB" id="A0A843WUY5"/>
<comment type="caution">
    <text evidence="2">The sequence shown here is derived from an EMBL/GenBank/DDBJ whole genome shotgun (WGS) entry which is preliminary data.</text>
</comment>